<name>A0A1Y2I6A2_9FUNG</name>
<dbReference type="AlphaFoldDB" id="A0A1Y2I6A2"/>
<dbReference type="OrthoDB" id="10254221at2759"/>
<dbReference type="EMBL" id="MCFL01000001">
    <property type="protein sequence ID" value="ORZ41593.1"/>
    <property type="molecule type" value="Genomic_DNA"/>
</dbReference>
<protein>
    <submittedName>
        <fullName evidence="1">Uncharacterized protein</fullName>
    </submittedName>
</protein>
<reference evidence="1 2" key="1">
    <citation type="submission" date="2016-07" db="EMBL/GenBank/DDBJ databases">
        <title>Pervasive Adenine N6-methylation of Active Genes in Fungi.</title>
        <authorList>
            <consortium name="DOE Joint Genome Institute"/>
            <person name="Mondo S.J."/>
            <person name="Dannebaum R.O."/>
            <person name="Kuo R.C."/>
            <person name="Labutti K."/>
            <person name="Haridas S."/>
            <person name="Kuo A."/>
            <person name="Salamov A."/>
            <person name="Ahrendt S.R."/>
            <person name="Lipzen A."/>
            <person name="Sullivan W."/>
            <person name="Andreopoulos W.B."/>
            <person name="Clum A."/>
            <person name="Lindquist E."/>
            <person name="Daum C."/>
            <person name="Ramamoorthy G.K."/>
            <person name="Gryganskyi A."/>
            <person name="Culley D."/>
            <person name="Magnuson J.K."/>
            <person name="James T.Y."/>
            <person name="O'Malley M.A."/>
            <person name="Stajich J.E."/>
            <person name="Spatafora J.W."/>
            <person name="Visel A."/>
            <person name="Grigoriev I.V."/>
        </authorList>
    </citation>
    <scope>NUCLEOTIDE SEQUENCE [LARGE SCALE GENOMIC DNA]</scope>
    <source>
        <strain evidence="1 2">PL171</strain>
    </source>
</reference>
<sequence>MCTRGRFFGLSNVIQSRGMFPVTSRSNKWAPINAKDVGMFNKQTLVLTGPQSHSGKDMVTVINSTLNAKLSLEEVSLKDLETILIGQEDENKLDIVSDDANKVLGRIPSDIDVFFKENGNLFRPRRSVDATPYVRDLNQ</sequence>
<evidence type="ECO:0000313" key="1">
    <source>
        <dbReference type="EMBL" id="ORZ41593.1"/>
    </source>
</evidence>
<evidence type="ECO:0000313" key="2">
    <source>
        <dbReference type="Proteomes" id="UP000193411"/>
    </source>
</evidence>
<dbReference type="Gene3D" id="3.40.50.720">
    <property type="entry name" value="NAD(P)-binding Rossmann-like Domain"/>
    <property type="match status" value="1"/>
</dbReference>
<gene>
    <name evidence="1" type="ORF">BCR44DRAFT_1423126</name>
</gene>
<proteinExistence type="predicted"/>
<comment type="caution">
    <text evidence="1">The sequence shown here is derived from an EMBL/GenBank/DDBJ whole genome shotgun (WGS) entry which is preliminary data.</text>
</comment>
<accession>A0A1Y2I6A2</accession>
<keyword evidence="2" id="KW-1185">Reference proteome</keyword>
<organism evidence="1 2">
    <name type="scientific">Catenaria anguillulae PL171</name>
    <dbReference type="NCBI Taxonomy" id="765915"/>
    <lineage>
        <taxon>Eukaryota</taxon>
        <taxon>Fungi</taxon>
        <taxon>Fungi incertae sedis</taxon>
        <taxon>Blastocladiomycota</taxon>
        <taxon>Blastocladiomycetes</taxon>
        <taxon>Blastocladiales</taxon>
        <taxon>Catenariaceae</taxon>
        <taxon>Catenaria</taxon>
    </lineage>
</organism>
<dbReference type="Proteomes" id="UP000193411">
    <property type="component" value="Unassembled WGS sequence"/>
</dbReference>